<keyword evidence="5" id="KW-1185">Reference proteome</keyword>
<evidence type="ECO:0000313" key="4">
    <source>
        <dbReference type="EMBL" id="AWW32168.1"/>
    </source>
</evidence>
<name>A0A2Z4IND8_9BACT</name>
<comment type="subcellular location">
    <subcellularLocation>
        <location evidence="1">Virion</location>
    </subcellularLocation>
</comment>
<dbReference type="AlphaFoldDB" id="A0A2Z4IND8"/>
<evidence type="ECO:0000259" key="3">
    <source>
        <dbReference type="Pfam" id="PF05065"/>
    </source>
</evidence>
<evidence type="ECO:0000256" key="1">
    <source>
        <dbReference type="ARBA" id="ARBA00004328"/>
    </source>
</evidence>
<reference evidence="4 5" key="1">
    <citation type="submission" date="2018-06" db="EMBL/GenBank/DDBJ databases">
        <title>Echinicola strongylocentroti sp. nov., isolated from a sea urchin Strongylocentrotus intermedius.</title>
        <authorList>
            <person name="Bae S.S."/>
        </authorList>
    </citation>
    <scope>NUCLEOTIDE SEQUENCE [LARGE SCALE GENOMIC DNA]</scope>
    <source>
        <strain evidence="4 5">MEBiC08714</strain>
    </source>
</reference>
<dbReference type="Gene3D" id="3.30.2400.10">
    <property type="entry name" value="Major capsid protein gp5"/>
    <property type="match status" value="1"/>
</dbReference>
<evidence type="ECO:0000256" key="2">
    <source>
        <dbReference type="SAM" id="Coils"/>
    </source>
</evidence>
<dbReference type="InterPro" id="IPR054612">
    <property type="entry name" value="Phage_capsid-like_C"/>
</dbReference>
<dbReference type="KEGG" id="est:DN752_19605"/>
<protein>
    <submittedName>
        <fullName evidence="4">Phage major capsid protein</fullName>
    </submittedName>
</protein>
<keyword evidence="2" id="KW-0175">Coiled coil</keyword>
<proteinExistence type="predicted"/>
<dbReference type="EMBL" id="CP030041">
    <property type="protein sequence ID" value="AWW32168.1"/>
    <property type="molecule type" value="Genomic_DNA"/>
</dbReference>
<organism evidence="4 5">
    <name type="scientific">Echinicola strongylocentroti</name>
    <dbReference type="NCBI Taxonomy" id="1795355"/>
    <lineage>
        <taxon>Bacteria</taxon>
        <taxon>Pseudomonadati</taxon>
        <taxon>Bacteroidota</taxon>
        <taxon>Cytophagia</taxon>
        <taxon>Cytophagales</taxon>
        <taxon>Cyclobacteriaceae</taxon>
        <taxon>Echinicola</taxon>
    </lineage>
</organism>
<dbReference type="Pfam" id="PF05065">
    <property type="entry name" value="Phage_capsid"/>
    <property type="match status" value="1"/>
</dbReference>
<feature type="coiled-coil region" evidence="2">
    <location>
        <begin position="12"/>
        <end position="61"/>
    </location>
</feature>
<feature type="domain" description="Phage capsid-like C-terminal" evidence="3">
    <location>
        <begin position="162"/>
        <end position="437"/>
    </location>
</feature>
<accession>A0A2Z4IND8</accession>
<dbReference type="NCBIfam" id="TIGR01554">
    <property type="entry name" value="major_cap_HK97"/>
    <property type="match status" value="1"/>
</dbReference>
<gene>
    <name evidence="4" type="ORF">DN752_19605</name>
</gene>
<evidence type="ECO:0000313" key="5">
    <source>
        <dbReference type="Proteomes" id="UP000248688"/>
    </source>
</evidence>
<dbReference type="InterPro" id="IPR024455">
    <property type="entry name" value="Phage_capsid"/>
</dbReference>
<dbReference type="RefSeq" id="WP_112785541.1">
    <property type="nucleotide sequence ID" value="NZ_CP030041.1"/>
</dbReference>
<dbReference type="OrthoDB" id="9806592at2"/>
<sequence length="442" mass="48696">MKRTSKVIIEERADKYDALEALNQKRKDEKRNFTEEEVTEFEDLEKDISSLNEELRTVQAQEKADAIAAARQAGNPVNKSFSEKEEKDMSQYSLRKALLSLTSRHEKLEGIELEMQQEAEKEMRQFSKSLSGDSIAIPSHMMGRLFAKRDMTATGGTDGNQGGLTIENEVRGYIEALRERSLALQLGWDFIPGLVGNFDMPRENALYTPGFKTENAAADESNPTLTKVSFAPKRATGFVDISKQLLIQSAVGIEMRIRTQILRGHAELLDRVIFNGDSGEDEPVGILNDPDVTGVAIGTNGGAMTKATLDELIQVIEEAKAWNDNTRFVTSPIGKRHMKNVNIDSGSGKFLWERGNTLDGVEAFATTHVPKDLAKGTGTDLTALIGGDFRGGLAGQWGGTEITVDPYTQAVNGLVRFVPCQYVDSHVINPNLFKVIKDIDPA</sequence>
<dbReference type="Proteomes" id="UP000248688">
    <property type="component" value="Chromosome"/>
</dbReference>
<dbReference type="SUPFAM" id="SSF56563">
    <property type="entry name" value="Major capsid protein gp5"/>
    <property type="match status" value="1"/>
</dbReference>